<reference evidence="6" key="1">
    <citation type="submission" date="2025-08" db="UniProtKB">
        <authorList>
            <consortium name="Ensembl"/>
        </authorList>
    </citation>
    <scope>IDENTIFICATION</scope>
</reference>
<dbReference type="InterPro" id="IPR001436">
    <property type="entry name" value="Alpha-crystallin/sHSP_animal"/>
</dbReference>
<dbReference type="PROSITE" id="PS01031">
    <property type="entry name" value="SHSP"/>
    <property type="match status" value="1"/>
</dbReference>
<evidence type="ECO:0000256" key="1">
    <source>
        <dbReference type="ARBA" id="ARBA00023016"/>
    </source>
</evidence>
<dbReference type="GO" id="GO:0009408">
    <property type="term" value="P:response to heat"/>
    <property type="evidence" value="ECO:0007669"/>
    <property type="project" value="TreeGrafter"/>
</dbReference>
<dbReference type="SUPFAM" id="SSF49764">
    <property type="entry name" value="HSP20-like chaperones"/>
    <property type="match status" value="1"/>
</dbReference>
<dbReference type="GO" id="GO:0042026">
    <property type="term" value="P:protein refolding"/>
    <property type="evidence" value="ECO:0007669"/>
    <property type="project" value="TreeGrafter"/>
</dbReference>
<dbReference type="InterPro" id="IPR002068">
    <property type="entry name" value="A-crystallin/Hsp20_dom"/>
</dbReference>
<evidence type="ECO:0000256" key="3">
    <source>
        <dbReference type="RuleBase" id="RU003616"/>
    </source>
</evidence>
<dbReference type="Gene3D" id="2.60.40.790">
    <property type="match status" value="1"/>
</dbReference>
<dbReference type="Proteomes" id="UP000694523">
    <property type="component" value="Unplaced"/>
</dbReference>
<evidence type="ECO:0000259" key="5">
    <source>
        <dbReference type="PROSITE" id="PS01031"/>
    </source>
</evidence>
<accession>A0A8C6UG91</accession>
<evidence type="ECO:0000313" key="6">
    <source>
        <dbReference type="Ensembl" id="ENSNMLP00000033490.1"/>
    </source>
</evidence>
<keyword evidence="7" id="KW-1185">Reference proteome</keyword>
<dbReference type="GO" id="GO:0005634">
    <property type="term" value="C:nucleus"/>
    <property type="evidence" value="ECO:0007669"/>
    <property type="project" value="TreeGrafter"/>
</dbReference>
<dbReference type="GO" id="GO:0005737">
    <property type="term" value="C:cytoplasm"/>
    <property type="evidence" value="ECO:0007669"/>
    <property type="project" value="TreeGrafter"/>
</dbReference>
<dbReference type="Ensembl" id="ENSNMLT00000037311.1">
    <property type="protein sequence ID" value="ENSNMLP00000033490.1"/>
    <property type="gene ID" value="ENSNMLG00000020926.1"/>
</dbReference>
<sequence>MLCPRLPAPLTDPMWPLARSLWPDTRPLFYSVEQEVLRHLQEMRHNMEFMERLHQQIFEQIDQSVPRSSSLSTLRPVALENLSTDAEGAFAVSLDTTEFSPEELSVKQVGHKLRVSGKTEKRKDDGRGSYCYRCEEFRQELDLPRGVDPETVSCSLVGGRLQITERVVPITLTPGAAPALDKPQSEAETQESKQTHSSTKN</sequence>
<dbReference type="PANTHER" id="PTHR45640:SF2">
    <property type="entry name" value="HEAT SHOCK PROTEIN BETA-11-RELATED"/>
    <property type="match status" value="1"/>
</dbReference>
<evidence type="ECO:0000256" key="2">
    <source>
        <dbReference type="PROSITE-ProRule" id="PRU00285"/>
    </source>
</evidence>
<dbReference type="Pfam" id="PF00011">
    <property type="entry name" value="HSP20"/>
    <property type="match status" value="1"/>
</dbReference>
<evidence type="ECO:0000313" key="7">
    <source>
        <dbReference type="Proteomes" id="UP000694523"/>
    </source>
</evidence>
<dbReference type="PANTHER" id="PTHR45640">
    <property type="entry name" value="HEAT SHOCK PROTEIN HSP-12.2-RELATED"/>
    <property type="match status" value="1"/>
</dbReference>
<feature type="region of interest" description="Disordered" evidence="4">
    <location>
        <begin position="174"/>
        <end position="201"/>
    </location>
</feature>
<reference evidence="6" key="2">
    <citation type="submission" date="2025-09" db="UniProtKB">
        <authorList>
            <consortium name="Ensembl"/>
        </authorList>
    </citation>
    <scope>IDENTIFICATION</scope>
</reference>
<organism evidence="6 7">
    <name type="scientific">Neogobius melanostomus</name>
    <name type="common">round goby</name>
    <dbReference type="NCBI Taxonomy" id="47308"/>
    <lineage>
        <taxon>Eukaryota</taxon>
        <taxon>Metazoa</taxon>
        <taxon>Chordata</taxon>
        <taxon>Craniata</taxon>
        <taxon>Vertebrata</taxon>
        <taxon>Euteleostomi</taxon>
        <taxon>Actinopterygii</taxon>
        <taxon>Neopterygii</taxon>
        <taxon>Teleostei</taxon>
        <taxon>Neoteleostei</taxon>
        <taxon>Acanthomorphata</taxon>
        <taxon>Gobiaria</taxon>
        <taxon>Gobiiformes</taxon>
        <taxon>Gobioidei</taxon>
        <taxon>Gobiidae</taxon>
        <taxon>Benthophilinae</taxon>
        <taxon>Neogobiini</taxon>
        <taxon>Neogobius</taxon>
    </lineage>
</organism>
<feature type="domain" description="SHSP" evidence="5">
    <location>
        <begin position="68"/>
        <end position="183"/>
    </location>
</feature>
<dbReference type="InterPro" id="IPR008978">
    <property type="entry name" value="HSP20-like_chaperone"/>
</dbReference>
<proteinExistence type="inferred from homology"/>
<comment type="similarity">
    <text evidence="2 3">Belongs to the small heat shock protein (HSP20) family.</text>
</comment>
<name>A0A8C6UG91_9GOBI</name>
<dbReference type="GO" id="GO:0051082">
    <property type="term" value="F:unfolded protein binding"/>
    <property type="evidence" value="ECO:0007669"/>
    <property type="project" value="TreeGrafter"/>
</dbReference>
<evidence type="ECO:0000256" key="4">
    <source>
        <dbReference type="SAM" id="MobiDB-lite"/>
    </source>
</evidence>
<dbReference type="AlphaFoldDB" id="A0A8C6UG91"/>
<protein>
    <submittedName>
        <fullName evidence="6">Heat shock protein, alpha-crystallin-related, b11</fullName>
    </submittedName>
</protein>
<keyword evidence="1" id="KW-0346">Stress response</keyword>